<dbReference type="GO" id="GO:0030246">
    <property type="term" value="F:carbohydrate binding"/>
    <property type="evidence" value="ECO:0007669"/>
    <property type="project" value="UniProtKB-UniRule"/>
</dbReference>
<dbReference type="PROSITE" id="PS51304">
    <property type="entry name" value="GALECTIN"/>
    <property type="match status" value="1"/>
</dbReference>
<evidence type="ECO:0000313" key="6">
    <source>
        <dbReference type="Proteomes" id="UP000694701"/>
    </source>
</evidence>
<name>A0A8C2ECI2_CYPCA</name>
<dbReference type="PANTHER" id="PTHR11346">
    <property type="entry name" value="GALECTIN"/>
    <property type="match status" value="1"/>
</dbReference>
<proteinExistence type="predicted"/>
<dbReference type="InterPro" id="IPR044156">
    <property type="entry name" value="Galectin-like"/>
</dbReference>
<keyword evidence="2" id="KW-0677">Repeat</keyword>
<dbReference type="SMART" id="SM00908">
    <property type="entry name" value="Gal-bind_lectin"/>
    <property type="match status" value="1"/>
</dbReference>
<evidence type="ECO:0000256" key="3">
    <source>
        <dbReference type="RuleBase" id="RU102079"/>
    </source>
</evidence>
<dbReference type="Pfam" id="PF00337">
    <property type="entry name" value="Gal-bind_lectin"/>
    <property type="match status" value="1"/>
</dbReference>
<evidence type="ECO:0000256" key="1">
    <source>
        <dbReference type="ARBA" id="ARBA00022734"/>
    </source>
</evidence>
<dbReference type="SUPFAM" id="SSF49899">
    <property type="entry name" value="Concanavalin A-like lectins/glucanases"/>
    <property type="match status" value="1"/>
</dbReference>
<dbReference type="Gene3D" id="2.60.120.200">
    <property type="match status" value="1"/>
</dbReference>
<keyword evidence="1 3" id="KW-0430">Lectin</keyword>
<evidence type="ECO:0000256" key="2">
    <source>
        <dbReference type="ARBA" id="ARBA00022737"/>
    </source>
</evidence>
<dbReference type="PANTHER" id="PTHR11346:SF32">
    <property type="entry name" value="GALECTIN-4"/>
    <property type="match status" value="1"/>
</dbReference>
<dbReference type="Proteomes" id="UP000694701">
    <property type="component" value="Unplaced"/>
</dbReference>
<evidence type="ECO:0000259" key="4">
    <source>
        <dbReference type="PROSITE" id="PS51304"/>
    </source>
</evidence>
<dbReference type="InterPro" id="IPR013320">
    <property type="entry name" value="ConA-like_dom_sf"/>
</dbReference>
<reference evidence="5" key="1">
    <citation type="submission" date="2025-08" db="UniProtKB">
        <authorList>
            <consortium name="Ensembl"/>
        </authorList>
    </citation>
    <scope>IDENTIFICATION</scope>
</reference>
<evidence type="ECO:0000313" key="5">
    <source>
        <dbReference type="Ensembl" id="ENSCCRP00020039240.1"/>
    </source>
</evidence>
<protein>
    <recommendedName>
        <fullName evidence="3">Galectin</fullName>
    </recommendedName>
</protein>
<sequence length="137" mass="16004">MVHLGLIMNSNKPNCKCWTFCKVDLMHGSDIVLHFNPRYEGGSEYVVHNTCHYGHWGSEERKYETPFPRAQTFALQILVTQETYKVIISYFIIYNELQAYFLLDRTINQSFCRGGTKSFLSKSQVKSQRVKVNEIIK</sequence>
<feature type="domain" description="Galectin" evidence="4">
    <location>
        <begin position="1"/>
        <end position="131"/>
    </location>
</feature>
<dbReference type="AlphaFoldDB" id="A0A8C2ECI2"/>
<dbReference type="Ensembl" id="ENSCCRT00020042842.1">
    <property type="protein sequence ID" value="ENSCCRP00020039240.1"/>
    <property type="gene ID" value="ENSCCRG00020017514.1"/>
</dbReference>
<organism evidence="5 6">
    <name type="scientific">Cyprinus carpio</name>
    <name type="common">Common carp</name>
    <dbReference type="NCBI Taxonomy" id="7962"/>
    <lineage>
        <taxon>Eukaryota</taxon>
        <taxon>Metazoa</taxon>
        <taxon>Chordata</taxon>
        <taxon>Craniata</taxon>
        <taxon>Vertebrata</taxon>
        <taxon>Euteleostomi</taxon>
        <taxon>Actinopterygii</taxon>
        <taxon>Neopterygii</taxon>
        <taxon>Teleostei</taxon>
        <taxon>Ostariophysi</taxon>
        <taxon>Cypriniformes</taxon>
        <taxon>Cyprinidae</taxon>
        <taxon>Cyprininae</taxon>
        <taxon>Cyprinus</taxon>
    </lineage>
</organism>
<dbReference type="InterPro" id="IPR001079">
    <property type="entry name" value="Galectin_CRD"/>
</dbReference>
<accession>A0A8C2ECI2</accession>